<dbReference type="PRINTS" id="PR00297">
    <property type="entry name" value="CHAPERONIN10"/>
</dbReference>
<comment type="subunit">
    <text evidence="3">Heptamer of 7 subunits arranged in a ring. Interacts with the chaperonin GroEL.</text>
</comment>
<dbReference type="NCBIfam" id="NF001534">
    <property type="entry name" value="PRK00364.2-5"/>
    <property type="match status" value="1"/>
</dbReference>
<dbReference type="InterPro" id="IPR037124">
    <property type="entry name" value="Chaperonin_GroES_sf"/>
</dbReference>
<dbReference type="PROSITE" id="PS00681">
    <property type="entry name" value="CHAPERONINS_CPN10"/>
    <property type="match status" value="1"/>
</dbReference>
<dbReference type="PANTHER" id="PTHR10772:SF58">
    <property type="entry name" value="CO-CHAPERONIN GROES"/>
    <property type="match status" value="1"/>
</dbReference>
<dbReference type="Proteomes" id="UP000575898">
    <property type="component" value="Unassembled WGS sequence"/>
</dbReference>
<evidence type="ECO:0000256" key="1">
    <source>
        <dbReference type="ARBA" id="ARBA00006975"/>
    </source>
</evidence>
<dbReference type="CDD" id="cd00320">
    <property type="entry name" value="cpn10"/>
    <property type="match status" value="1"/>
</dbReference>
<dbReference type="InterPro" id="IPR011032">
    <property type="entry name" value="GroES-like_sf"/>
</dbReference>
<dbReference type="Pfam" id="PF00166">
    <property type="entry name" value="Cpn10"/>
    <property type="match status" value="1"/>
</dbReference>
<comment type="caution">
    <text evidence="5">The sequence shown here is derived from an EMBL/GenBank/DDBJ whole genome shotgun (WGS) entry which is preliminary data.</text>
</comment>
<dbReference type="GO" id="GO:0005524">
    <property type="term" value="F:ATP binding"/>
    <property type="evidence" value="ECO:0007669"/>
    <property type="project" value="InterPro"/>
</dbReference>
<dbReference type="GO" id="GO:0005737">
    <property type="term" value="C:cytoplasm"/>
    <property type="evidence" value="ECO:0007669"/>
    <property type="project" value="UniProtKB-SubCell"/>
</dbReference>
<keyword evidence="3" id="KW-0963">Cytoplasm</keyword>
<evidence type="ECO:0000256" key="4">
    <source>
        <dbReference type="RuleBase" id="RU000535"/>
    </source>
</evidence>
<dbReference type="EMBL" id="JACHHY010000024">
    <property type="protein sequence ID" value="MBB5020048.1"/>
    <property type="molecule type" value="Genomic_DNA"/>
</dbReference>
<reference evidence="5 6" key="1">
    <citation type="submission" date="2020-08" db="EMBL/GenBank/DDBJ databases">
        <title>Genomic Encyclopedia of Type Strains, Phase IV (KMG-IV): sequencing the most valuable type-strain genomes for metagenomic binning, comparative biology and taxonomic classification.</title>
        <authorList>
            <person name="Goeker M."/>
        </authorList>
    </citation>
    <scope>NUCLEOTIDE SEQUENCE [LARGE SCALE GENOMIC DNA]</scope>
    <source>
        <strain evidence="5 6">DSM 27165</strain>
    </source>
</reference>
<dbReference type="AlphaFoldDB" id="A0A840MN28"/>
<dbReference type="PANTHER" id="PTHR10772">
    <property type="entry name" value="10 KDA HEAT SHOCK PROTEIN"/>
    <property type="match status" value="1"/>
</dbReference>
<gene>
    <name evidence="3" type="primary">groES</name>
    <name evidence="3" type="synonym">groS</name>
    <name evidence="5" type="ORF">HNQ59_003361</name>
</gene>
<dbReference type="InterPro" id="IPR020818">
    <property type="entry name" value="Chaperonin_GroES"/>
</dbReference>
<dbReference type="SUPFAM" id="SSF50129">
    <property type="entry name" value="GroES-like"/>
    <property type="match status" value="1"/>
</dbReference>
<dbReference type="FunFam" id="2.30.33.40:FF:000001">
    <property type="entry name" value="10 kDa chaperonin"/>
    <property type="match status" value="1"/>
</dbReference>
<sequence length="96" mass="10398">MKIRPLHDRVIVKRLEAEEKTASGIVLPGNAAEKPDMGEILAVGKGKVLENGDIRALELKVGDKVIFGKYAGQTVKVDGDELLVMREEDIMGVVEG</sequence>
<evidence type="ECO:0000313" key="5">
    <source>
        <dbReference type="EMBL" id="MBB5020048.1"/>
    </source>
</evidence>
<dbReference type="RefSeq" id="WP_184041461.1">
    <property type="nucleotide sequence ID" value="NZ_JACHHY010000024.1"/>
</dbReference>
<protein>
    <recommendedName>
        <fullName evidence="3">Co-chaperonin GroES</fullName>
    </recommendedName>
    <alternativeName>
        <fullName evidence="3">10 kDa chaperonin</fullName>
    </alternativeName>
    <alternativeName>
        <fullName evidence="3">Chaperonin-10</fullName>
        <shortName evidence="3">Cpn10</shortName>
    </alternativeName>
</protein>
<dbReference type="GO" id="GO:0044183">
    <property type="term" value="F:protein folding chaperone"/>
    <property type="evidence" value="ECO:0007669"/>
    <property type="project" value="InterPro"/>
</dbReference>
<comment type="similarity">
    <text evidence="1 3 4">Belongs to the GroES chaperonin family.</text>
</comment>
<name>A0A840MN28_9PROT</name>
<dbReference type="SMART" id="SM00883">
    <property type="entry name" value="Cpn10"/>
    <property type="match status" value="1"/>
</dbReference>
<evidence type="ECO:0000256" key="3">
    <source>
        <dbReference type="HAMAP-Rule" id="MF_00580"/>
    </source>
</evidence>
<dbReference type="HAMAP" id="MF_00580">
    <property type="entry name" value="CH10"/>
    <property type="match status" value="1"/>
</dbReference>
<keyword evidence="6" id="KW-1185">Reference proteome</keyword>
<dbReference type="NCBIfam" id="NF001531">
    <property type="entry name" value="PRK00364.2-2"/>
    <property type="match status" value="1"/>
</dbReference>
<accession>A0A840MN28</accession>
<evidence type="ECO:0000313" key="6">
    <source>
        <dbReference type="Proteomes" id="UP000575898"/>
    </source>
</evidence>
<dbReference type="InterPro" id="IPR018369">
    <property type="entry name" value="Chaprnonin_Cpn10_CS"/>
</dbReference>
<dbReference type="GO" id="GO:0051087">
    <property type="term" value="F:protein-folding chaperone binding"/>
    <property type="evidence" value="ECO:0007669"/>
    <property type="project" value="TreeGrafter"/>
</dbReference>
<comment type="subcellular location">
    <subcellularLocation>
        <location evidence="3">Cytoplasm</location>
    </subcellularLocation>
</comment>
<evidence type="ECO:0000256" key="2">
    <source>
        <dbReference type="ARBA" id="ARBA00023186"/>
    </source>
</evidence>
<dbReference type="GO" id="GO:0046872">
    <property type="term" value="F:metal ion binding"/>
    <property type="evidence" value="ECO:0007669"/>
    <property type="project" value="TreeGrafter"/>
</dbReference>
<dbReference type="Gene3D" id="2.30.33.40">
    <property type="entry name" value="GroES chaperonin"/>
    <property type="match status" value="1"/>
</dbReference>
<organism evidence="5 6">
    <name type="scientific">Chitinivorax tropicus</name>
    <dbReference type="NCBI Taxonomy" id="714531"/>
    <lineage>
        <taxon>Bacteria</taxon>
        <taxon>Pseudomonadati</taxon>
        <taxon>Pseudomonadota</taxon>
        <taxon>Betaproteobacteria</taxon>
        <taxon>Chitinivorax</taxon>
    </lineage>
</organism>
<dbReference type="NCBIfam" id="NF001533">
    <property type="entry name" value="PRK00364.2-4"/>
    <property type="match status" value="1"/>
</dbReference>
<dbReference type="NCBIfam" id="NF001527">
    <property type="entry name" value="PRK00364.1-2"/>
    <property type="match status" value="1"/>
</dbReference>
<comment type="function">
    <text evidence="3 4">Together with the chaperonin GroEL, plays an essential role in assisting protein folding. The GroEL-GroES system forms a nano-cage that allows encapsulation of the non-native substrate proteins and provides a physical environment optimized to promote and accelerate protein folding. GroES binds to the apical surface of the GroEL ring, thereby capping the opening of the GroEL channel.</text>
</comment>
<keyword evidence="2 3" id="KW-0143">Chaperone</keyword>
<proteinExistence type="inferred from homology"/>
<dbReference type="GO" id="GO:0051082">
    <property type="term" value="F:unfolded protein binding"/>
    <property type="evidence" value="ECO:0007669"/>
    <property type="project" value="TreeGrafter"/>
</dbReference>